<comment type="caution">
    <text evidence="1">The sequence shown here is derived from an EMBL/GenBank/DDBJ whole genome shotgun (WGS) entry which is preliminary data.</text>
</comment>
<dbReference type="Proteomes" id="UP000320735">
    <property type="component" value="Unassembled WGS sequence"/>
</dbReference>
<proteinExistence type="predicted"/>
<name>A0A5C6BS14_9PLAN</name>
<dbReference type="EMBL" id="SJPP01000001">
    <property type="protein sequence ID" value="TWU14502.1"/>
    <property type="molecule type" value="Genomic_DNA"/>
</dbReference>
<keyword evidence="2" id="KW-1185">Reference proteome</keyword>
<protein>
    <submittedName>
        <fullName evidence="1">Uncharacterized protein</fullName>
    </submittedName>
</protein>
<evidence type="ECO:0000313" key="2">
    <source>
        <dbReference type="Proteomes" id="UP000320735"/>
    </source>
</evidence>
<organism evidence="1 2">
    <name type="scientific">Symmachiella macrocystis</name>
    <dbReference type="NCBI Taxonomy" id="2527985"/>
    <lineage>
        <taxon>Bacteria</taxon>
        <taxon>Pseudomonadati</taxon>
        <taxon>Planctomycetota</taxon>
        <taxon>Planctomycetia</taxon>
        <taxon>Planctomycetales</taxon>
        <taxon>Planctomycetaceae</taxon>
        <taxon>Symmachiella</taxon>
    </lineage>
</organism>
<dbReference type="AlphaFoldDB" id="A0A5C6BS14"/>
<accession>A0A5C6BS14</accession>
<sequence>MIPTLCINPYLVVKQPIRKLIFQLRGVFDEFITIDLCFWRLAMLGMLSAPQIKDFIFRRYQQQLIGEIL</sequence>
<evidence type="ECO:0000313" key="1">
    <source>
        <dbReference type="EMBL" id="TWU14502.1"/>
    </source>
</evidence>
<reference evidence="1 2" key="1">
    <citation type="submission" date="2019-02" db="EMBL/GenBank/DDBJ databases">
        <title>Deep-cultivation of Planctomycetes and their phenomic and genomic characterization uncovers novel biology.</title>
        <authorList>
            <person name="Wiegand S."/>
            <person name="Jogler M."/>
            <person name="Boedeker C."/>
            <person name="Pinto D."/>
            <person name="Vollmers J."/>
            <person name="Rivas-Marin E."/>
            <person name="Kohn T."/>
            <person name="Peeters S.H."/>
            <person name="Heuer A."/>
            <person name="Rast P."/>
            <person name="Oberbeckmann S."/>
            <person name="Bunk B."/>
            <person name="Jeske O."/>
            <person name="Meyerdierks A."/>
            <person name="Storesund J.E."/>
            <person name="Kallscheuer N."/>
            <person name="Luecker S."/>
            <person name="Lage O.M."/>
            <person name="Pohl T."/>
            <person name="Merkel B.J."/>
            <person name="Hornburger P."/>
            <person name="Mueller R.-W."/>
            <person name="Bruemmer F."/>
            <person name="Labrenz M."/>
            <person name="Spormann A.M."/>
            <person name="Op Den Camp H."/>
            <person name="Overmann J."/>
            <person name="Amann R."/>
            <person name="Jetten M.S.M."/>
            <person name="Mascher T."/>
            <person name="Medema M.H."/>
            <person name="Devos D.P."/>
            <person name="Kaster A.-K."/>
            <person name="Ovreas L."/>
            <person name="Rohde M."/>
            <person name="Galperin M.Y."/>
            <person name="Jogler C."/>
        </authorList>
    </citation>
    <scope>NUCLEOTIDE SEQUENCE [LARGE SCALE GENOMIC DNA]</scope>
    <source>
        <strain evidence="1 2">CA54</strain>
    </source>
</reference>
<gene>
    <name evidence="1" type="ORF">CA54_33690</name>
</gene>